<dbReference type="NCBIfam" id="TIGR02032">
    <property type="entry name" value="GG-red-SF"/>
    <property type="match status" value="1"/>
</dbReference>
<dbReference type="OrthoDB" id="538871at2"/>
<dbReference type="InterPro" id="IPR002938">
    <property type="entry name" value="FAD-bd"/>
</dbReference>
<organism evidence="2">
    <name type="scientific">Cyanothece sp. (strain PCC 7425 / ATCC 29141)</name>
    <dbReference type="NCBI Taxonomy" id="395961"/>
    <lineage>
        <taxon>Bacteria</taxon>
        <taxon>Bacillati</taxon>
        <taxon>Cyanobacteriota</taxon>
        <taxon>Cyanophyceae</taxon>
        <taxon>Gomontiellales</taxon>
        <taxon>Cyanothecaceae</taxon>
        <taxon>Cyanothece</taxon>
    </lineage>
</organism>
<dbReference type="Pfam" id="PF01494">
    <property type="entry name" value="FAD_binding_3"/>
    <property type="match status" value="1"/>
</dbReference>
<dbReference type="EMBL" id="CP001344">
    <property type="protein sequence ID" value="ACL45377.1"/>
    <property type="molecule type" value="Genomic_DNA"/>
</dbReference>
<dbReference type="PRINTS" id="PR00420">
    <property type="entry name" value="RNGMNOXGNASE"/>
</dbReference>
<dbReference type="Gene3D" id="3.50.50.60">
    <property type="entry name" value="FAD/NAD(P)-binding domain"/>
    <property type="match status" value="1"/>
</dbReference>
<dbReference type="eggNOG" id="COG0644">
    <property type="taxonomic scope" value="Bacteria"/>
</dbReference>
<dbReference type="AlphaFoldDB" id="B8HM17"/>
<feature type="domain" description="FAD-binding" evidence="1">
    <location>
        <begin position="5"/>
        <end position="315"/>
    </location>
</feature>
<dbReference type="KEGG" id="cyn:Cyan7425_3043"/>
<evidence type="ECO:0000259" key="1">
    <source>
        <dbReference type="Pfam" id="PF01494"/>
    </source>
</evidence>
<sequence length="376" mass="41963">MFLEYDLIIVGGGPAGTTLALFAHRAGLKTLLLDKARFPRDKICGDAIILPGIKILEELELTAALHQGPHSYSVNFHCFTESEHLQAPGSHCLMVKRLYFDHVLFTAAKAVVDTCEGAEVEQLLQQEGQVYGVRGRLQNQEEFEFTAKVVVGADGCGSVVAKKAGVFKFEPQHYGVATRAYYRHLPLPYGKAIEFYYFQECLPGYLWIFPVDQETVNVGVGVEPSPNQALPKLHQQLLESPLLKSRFAEAELIGQIQAWSLPLASKQRKIHGNGFILIGDAAGLIDPFWGDGIDKAMLSAKVAAQVLAEVCRGQDYSAAALQDYPDSLWSQLGAKFQYSCRLRQRFHKPPFFPLMTRMEILNQFYFRNQGKIIKPD</sequence>
<dbReference type="InterPro" id="IPR036188">
    <property type="entry name" value="FAD/NAD-bd_sf"/>
</dbReference>
<proteinExistence type="predicted"/>
<reference evidence="2" key="1">
    <citation type="submission" date="2009-01" db="EMBL/GenBank/DDBJ databases">
        <title>Complete sequence of chromosome Cyanothece sp. PCC 7425.</title>
        <authorList>
            <consortium name="US DOE Joint Genome Institute"/>
            <person name="Lucas S."/>
            <person name="Copeland A."/>
            <person name="Lapidus A."/>
            <person name="Glavina del Rio T."/>
            <person name="Dalin E."/>
            <person name="Tice H."/>
            <person name="Bruce D."/>
            <person name="Goodwin L."/>
            <person name="Pitluck S."/>
            <person name="Sims D."/>
            <person name="Meineke L."/>
            <person name="Brettin T."/>
            <person name="Detter J.C."/>
            <person name="Han C."/>
            <person name="Larimer F."/>
            <person name="Land M."/>
            <person name="Hauser L."/>
            <person name="Kyrpides N."/>
            <person name="Ovchinnikova G."/>
            <person name="Liberton M."/>
            <person name="Stoeckel J."/>
            <person name="Banerjee A."/>
            <person name="Singh A."/>
            <person name="Page L."/>
            <person name="Sato H."/>
            <person name="Zhao L."/>
            <person name="Sherman L."/>
            <person name="Pakrasi H."/>
            <person name="Richardson P."/>
        </authorList>
    </citation>
    <scope>NUCLEOTIDE SEQUENCE</scope>
    <source>
        <strain evidence="2">PCC 7425</strain>
    </source>
</reference>
<dbReference type="PANTHER" id="PTHR42685:SF22">
    <property type="entry name" value="CONDITIONED MEDIUM FACTOR RECEPTOR 1"/>
    <property type="match status" value="1"/>
</dbReference>
<dbReference type="InterPro" id="IPR050407">
    <property type="entry name" value="Geranylgeranyl_reductase"/>
</dbReference>
<dbReference type="STRING" id="395961.Cyan7425_3043"/>
<dbReference type="GO" id="GO:0071949">
    <property type="term" value="F:FAD binding"/>
    <property type="evidence" value="ECO:0007669"/>
    <property type="project" value="InterPro"/>
</dbReference>
<dbReference type="InterPro" id="IPR011777">
    <property type="entry name" value="Geranylgeranyl_Rdtase_fam"/>
</dbReference>
<gene>
    <name evidence="2" type="ordered locus">Cyan7425_3043</name>
</gene>
<dbReference type="HOGENOM" id="CLU_024648_5_2_3"/>
<evidence type="ECO:0000313" key="2">
    <source>
        <dbReference type="EMBL" id="ACL45377.1"/>
    </source>
</evidence>
<dbReference type="PANTHER" id="PTHR42685">
    <property type="entry name" value="GERANYLGERANYL DIPHOSPHATE REDUCTASE"/>
    <property type="match status" value="1"/>
</dbReference>
<protein>
    <submittedName>
        <fullName evidence="2">Geranylgeranyl reductase</fullName>
    </submittedName>
</protein>
<name>B8HM17_CYAP4</name>
<accession>B8HM17</accession>
<dbReference type="GO" id="GO:0016628">
    <property type="term" value="F:oxidoreductase activity, acting on the CH-CH group of donors, NAD or NADP as acceptor"/>
    <property type="evidence" value="ECO:0007669"/>
    <property type="project" value="InterPro"/>
</dbReference>
<dbReference type="SUPFAM" id="SSF51905">
    <property type="entry name" value="FAD/NAD(P)-binding domain"/>
    <property type="match status" value="1"/>
</dbReference>